<evidence type="ECO:0000313" key="2">
    <source>
        <dbReference type="RefSeq" id="XP_045148194.1"/>
    </source>
</evidence>
<protein>
    <submittedName>
        <fullName evidence="2">Uncharacterized protein LOC123521918</fullName>
    </submittedName>
</protein>
<gene>
    <name evidence="2" type="primary">LOC123521918</name>
</gene>
<organism evidence="1 2">
    <name type="scientific">Echinops telfairi</name>
    <name type="common">Lesser hedgehog tenrec</name>
    <dbReference type="NCBI Taxonomy" id="9371"/>
    <lineage>
        <taxon>Eukaryota</taxon>
        <taxon>Metazoa</taxon>
        <taxon>Chordata</taxon>
        <taxon>Craniata</taxon>
        <taxon>Vertebrata</taxon>
        <taxon>Euteleostomi</taxon>
        <taxon>Mammalia</taxon>
        <taxon>Eutheria</taxon>
        <taxon>Afrotheria</taxon>
        <taxon>Tenrecidae</taxon>
        <taxon>Tenrecinae</taxon>
        <taxon>Echinops</taxon>
    </lineage>
</organism>
<dbReference type="Proteomes" id="UP000694863">
    <property type="component" value="Unplaced"/>
</dbReference>
<sequence length="217" mass="23421">MKTSLDQLNLSPPHPRSSGFEEKCGTQCLPVSLPSDPAKPTLVPCCSHSALRQECMRQLRTHSSQAAAEENEGAPDIKGEQEPEGILPGPLRGHSPGLLVWQAWTHCPRLSGAPDQPPSHAVSSSRAEDGLLPGNDKDPKGIVQALSRRKEKGEMLLRSSISHNHNADDVGSPLPTTSGQICYVAHLLESPKQTFIWNKAGQLFSRKPLRGEKPKGG</sequence>
<proteinExistence type="predicted"/>
<keyword evidence="1" id="KW-1185">Reference proteome</keyword>
<reference evidence="2" key="1">
    <citation type="submission" date="2025-08" db="UniProtKB">
        <authorList>
            <consortium name="RefSeq"/>
        </authorList>
    </citation>
    <scope>IDENTIFICATION</scope>
</reference>
<accession>A0AC55D8Y4</accession>
<name>A0AC55D8Y4_ECHTE</name>
<dbReference type="RefSeq" id="XP_045148194.1">
    <property type="nucleotide sequence ID" value="XM_045292259.1"/>
</dbReference>
<evidence type="ECO:0000313" key="1">
    <source>
        <dbReference type="Proteomes" id="UP000694863"/>
    </source>
</evidence>